<sequence>MSVYPPTPGSDKHMGS</sequence>
<evidence type="ECO:0000313" key="2">
    <source>
        <dbReference type="EMBL" id="KHG24022.1"/>
    </source>
</evidence>
<name>A0A0B0N1W4_GOSAR</name>
<gene>
    <name evidence="2" type="ORF">F383_06810</name>
    <name evidence="1" type="ORF">F383_31077</name>
</gene>
<organism evidence="1 3">
    <name type="scientific">Gossypium arboreum</name>
    <name type="common">Tree cotton</name>
    <name type="synonym">Gossypium nanking</name>
    <dbReference type="NCBI Taxonomy" id="29729"/>
    <lineage>
        <taxon>Eukaryota</taxon>
        <taxon>Viridiplantae</taxon>
        <taxon>Streptophyta</taxon>
        <taxon>Embryophyta</taxon>
        <taxon>Tracheophyta</taxon>
        <taxon>Spermatophyta</taxon>
        <taxon>Magnoliopsida</taxon>
        <taxon>eudicotyledons</taxon>
        <taxon>Gunneridae</taxon>
        <taxon>Pentapetalae</taxon>
        <taxon>rosids</taxon>
        <taxon>malvids</taxon>
        <taxon>Malvales</taxon>
        <taxon>Malvaceae</taxon>
        <taxon>Malvoideae</taxon>
        <taxon>Gossypium</taxon>
    </lineage>
</organism>
<dbReference type="EMBL" id="JRRC01436632">
    <property type="protein sequence ID" value="KHG05759.1"/>
    <property type="molecule type" value="Genomic_DNA"/>
</dbReference>
<proteinExistence type="predicted"/>
<dbReference type="Proteomes" id="UP000032142">
    <property type="component" value="Unassembled WGS sequence"/>
</dbReference>
<keyword evidence="3" id="KW-1185">Reference proteome</keyword>
<protein>
    <submittedName>
        <fullName evidence="1">Uncharacterized protein</fullName>
    </submittedName>
</protein>
<dbReference type="EMBL" id="KN427126">
    <property type="protein sequence ID" value="KHG24022.1"/>
    <property type="molecule type" value="Genomic_DNA"/>
</dbReference>
<reference evidence="1" key="1">
    <citation type="submission" date="2014-09" db="EMBL/GenBank/DDBJ databases">
        <title>G. arboreum L. cv. AKA8401 A2 genome assembly version 1.0.</title>
        <authorList>
            <person name="Mudge J."/>
            <person name="Ramaraj T."/>
            <person name="Lindquist I.E."/>
            <person name="Bharti A.K."/>
            <person name="Sundararajan A."/>
            <person name="Cameron C.T."/>
            <person name="Woodward J.E."/>
            <person name="May G.D."/>
            <person name="Brubaker C."/>
            <person name="Broadhvest J."/>
            <person name="Wilkins T.A."/>
        </authorList>
    </citation>
    <scope>NUCLEOTIDE SEQUENCE</scope>
</reference>
<dbReference type="AlphaFoldDB" id="A0A0B0N1W4"/>
<reference evidence="3" key="2">
    <citation type="submission" date="2014-09" db="EMBL/GenBank/DDBJ databases">
        <authorList>
            <person name="Mudge J."/>
            <person name="Ramaraj T."/>
            <person name="Lindquist I.E."/>
            <person name="Bharti A.K."/>
            <person name="Sundararajan A."/>
            <person name="Cameron C.T."/>
            <person name="Woodward J.E."/>
            <person name="May G.D."/>
            <person name="Brubaker C."/>
            <person name="Broadhvest J."/>
            <person name="Wilkins T.A."/>
        </authorList>
    </citation>
    <scope>NUCLEOTIDE SEQUENCE</scope>
    <source>
        <strain evidence="3">cv. AKA8401</strain>
    </source>
</reference>
<evidence type="ECO:0000313" key="3">
    <source>
        <dbReference type="Proteomes" id="UP000032142"/>
    </source>
</evidence>
<evidence type="ECO:0000313" key="1">
    <source>
        <dbReference type="EMBL" id="KHG05759.1"/>
    </source>
</evidence>
<accession>A0A0B0N1W4</accession>